<dbReference type="InterPro" id="IPR007528">
    <property type="entry name" value="RINT1_Tip20"/>
</dbReference>
<comment type="caution">
    <text evidence="1">The sequence shown here is derived from an EMBL/GenBank/DDBJ whole genome shotgun (WGS) entry which is preliminary data.</text>
</comment>
<dbReference type="Proteomes" id="UP001143981">
    <property type="component" value="Unassembled WGS sequence"/>
</dbReference>
<dbReference type="AlphaFoldDB" id="A0A9W7YAY9"/>
<dbReference type="GO" id="GO:0070939">
    <property type="term" value="C:Dsl1/NZR complex"/>
    <property type="evidence" value="ECO:0007669"/>
    <property type="project" value="InterPro"/>
</dbReference>
<dbReference type="GO" id="GO:0006888">
    <property type="term" value="P:endoplasmic reticulum to Golgi vesicle-mediated transport"/>
    <property type="evidence" value="ECO:0007669"/>
    <property type="project" value="InterPro"/>
</dbReference>
<dbReference type="Pfam" id="PF04437">
    <property type="entry name" value="RINT1_TIP1"/>
    <property type="match status" value="1"/>
</dbReference>
<dbReference type="PROSITE" id="PS51386">
    <property type="entry name" value="RINT1_TIP20"/>
    <property type="match status" value="1"/>
</dbReference>
<evidence type="ECO:0000313" key="1">
    <source>
        <dbReference type="EMBL" id="KAJ1727834.1"/>
    </source>
</evidence>
<dbReference type="PANTHER" id="PTHR13520">
    <property type="entry name" value="RAD50-INTERACTING PROTEIN 1 RINT-1"/>
    <property type="match status" value="1"/>
</dbReference>
<organism evidence="1 2">
    <name type="scientific">Coemansia biformis</name>
    <dbReference type="NCBI Taxonomy" id="1286918"/>
    <lineage>
        <taxon>Eukaryota</taxon>
        <taxon>Fungi</taxon>
        <taxon>Fungi incertae sedis</taxon>
        <taxon>Zoopagomycota</taxon>
        <taxon>Kickxellomycotina</taxon>
        <taxon>Kickxellomycetes</taxon>
        <taxon>Kickxellales</taxon>
        <taxon>Kickxellaceae</taxon>
        <taxon>Coemansia</taxon>
    </lineage>
</organism>
<gene>
    <name evidence="1" type="ORF">LPJ61_004371</name>
</gene>
<accession>A0A9W7YAY9</accession>
<proteinExistence type="predicted"/>
<dbReference type="GO" id="GO:0006890">
    <property type="term" value="P:retrograde vesicle-mediated transport, Golgi to endoplasmic reticulum"/>
    <property type="evidence" value="ECO:0007669"/>
    <property type="project" value="InterPro"/>
</dbReference>
<dbReference type="EMBL" id="JANBOI010000968">
    <property type="protein sequence ID" value="KAJ1727834.1"/>
    <property type="molecule type" value="Genomic_DNA"/>
</dbReference>
<protein>
    <submittedName>
        <fullName evidence="1">Uncharacterized protein</fullName>
    </submittedName>
</protein>
<keyword evidence="2" id="KW-1185">Reference proteome</keyword>
<dbReference type="GO" id="GO:0060628">
    <property type="term" value="P:regulation of ER to Golgi vesicle-mediated transport"/>
    <property type="evidence" value="ECO:0007669"/>
    <property type="project" value="TreeGrafter"/>
</dbReference>
<reference evidence="1" key="1">
    <citation type="submission" date="2022-07" db="EMBL/GenBank/DDBJ databases">
        <title>Phylogenomic reconstructions and comparative analyses of Kickxellomycotina fungi.</title>
        <authorList>
            <person name="Reynolds N.K."/>
            <person name="Stajich J.E."/>
            <person name="Barry K."/>
            <person name="Grigoriev I.V."/>
            <person name="Crous P."/>
            <person name="Smith M.E."/>
        </authorList>
    </citation>
    <scope>NUCLEOTIDE SEQUENCE</scope>
    <source>
        <strain evidence="1">BCRC 34381</strain>
    </source>
</reference>
<dbReference type="OrthoDB" id="407410at2759"/>
<dbReference type="InterPro" id="IPR042044">
    <property type="entry name" value="EXOC6PINT-1/Sec15/Tip20_C_dom2"/>
</dbReference>
<dbReference type="PANTHER" id="PTHR13520:SF0">
    <property type="entry name" value="RAD50-INTERACTING PROTEIN 1"/>
    <property type="match status" value="1"/>
</dbReference>
<evidence type="ECO:0000313" key="2">
    <source>
        <dbReference type="Proteomes" id="UP001143981"/>
    </source>
</evidence>
<sequence length="309" mass="33488">MAQLRRLSSWYQTVWLVEEAAGDWNNSELYVDMWAAVCRHAAALGSTADPRDWREGCDQWGDTDRRVLDGAAGRSAAGDEWLDGGIWERAIGTLGALKQRILELMSRAINKNTVDQLRAYRKKADWASRGADACVDVDVSSELGGLLLGLAQLVAELTDLMPFAGSTYLLRSLAAELDGFLVERVAGAHPFNASGGRQFAMDVGALGRILLSPARPRNQHGPQRRMLPRAAECARILSCSLDGDSVSPSEIPLPLSGWASAVIDPTVDDGEVAQVLTKLGLTCLPLEDVRRLIGRRVDFGATYGGRAQD</sequence>
<dbReference type="Gene3D" id="1.20.58.670">
    <property type="entry name" value="Dsl1p vesicle tethering complex, Tip20p subunit, domain D"/>
    <property type="match status" value="1"/>
</dbReference>
<name>A0A9W7YAY9_9FUNG</name>